<evidence type="ECO:0000256" key="1">
    <source>
        <dbReference type="ARBA" id="ARBA00004167"/>
    </source>
</evidence>
<evidence type="ECO:0000313" key="10">
    <source>
        <dbReference type="Proteomes" id="UP000245207"/>
    </source>
</evidence>
<sequence length="429" mass="50920">MILYMFKPPTTVPNPHPLYRSHLQPPTRKEEDDQKLVPIQKEENDHKVVVPLENKETKKRGKNKGWHEAMLKRKCGGGGNKSCDLFSGEWVENPEGPYYTNETCWAIQEHQNCMKFGRMDRDFLKWRWKPYQCELPIFDPMLFLEMMRGKSLAFVGDSVARNHMQSLLCLLSRVAYPNDVTNSSDQNFRRYEYPEYNFNISIFWSPYLVNTERTDQQDITQPFRLYLDEFDESWSSQIEKFNYVIISSGQWFFRPTMFYSNRRVIGCLFCPESNIRHRSSSFSYRRAWRTAFRAMNSLKNFKGTIFLRSFVPSHFEGGHWDKGGDCIRTKPFKSNESVMADYNLEMYNTQFQEYKIGEHEGRKKGIKFSFMDMTQIMQMRPDGHPSKYGHWPQQNVTMANDCVHWCLPGPIDAWNDFLMELIYREDGSR</sequence>
<evidence type="ECO:0000256" key="5">
    <source>
        <dbReference type="ARBA" id="ARBA00022989"/>
    </source>
</evidence>
<keyword evidence="4" id="KW-0735">Signal-anchor</keyword>
<name>A0A2U1LK27_ARTAN</name>
<keyword evidence="10" id="KW-1185">Reference proteome</keyword>
<dbReference type="GO" id="GO:0005794">
    <property type="term" value="C:Golgi apparatus"/>
    <property type="evidence" value="ECO:0007669"/>
    <property type="project" value="TreeGrafter"/>
</dbReference>
<evidence type="ECO:0000313" key="9">
    <source>
        <dbReference type="EMBL" id="PWA49321.1"/>
    </source>
</evidence>
<reference evidence="9 10" key="1">
    <citation type="journal article" date="2018" name="Mol. Plant">
        <title>The genome of Artemisia annua provides insight into the evolution of Asteraceae family and artemisinin biosynthesis.</title>
        <authorList>
            <person name="Shen Q."/>
            <person name="Zhang L."/>
            <person name="Liao Z."/>
            <person name="Wang S."/>
            <person name="Yan T."/>
            <person name="Shi P."/>
            <person name="Liu M."/>
            <person name="Fu X."/>
            <person name="Pan Q."/>
            <person name="Wang Y."/>
            <person name="Lv Z."/>
            <person name="Lu X."/>
            <person name="Zhang F."/>
            <person name="Jiang W."/>
            <person name="Ma Y."/>
            <person name="Chen M."/>
            <person name="Hao X."/>
            <person name="Li L."/>
            <person name="Tang Y."/>
            <person name="Lv G."/>
            <person name="Zhou Y."/>
            <person name="Sun X."/>
            <person name="Brodelius P.E."/>
            <person name="Rose J.K.C."/>
            <person name="Tang K."/>
        </authorList>
    </citation>
    <scope>NUCLEOTIDE SEQUENCE [LARGE SCALE GENOMIC DNA]</scope>
    <source>
        <strain evidence="10">cv. Huhao1</strain>
        <tissue evidence="9">Leaf</tissue>
    </source>
</reference>
<dbReference type="PANTHER" id="PTHR32285:SF247">
    <property type="entry name" value="PROTEIN TRICHOME BIREFRINGENCE-LIKE 19"/>
    <property type="match status" value="1"/>
</dbReference>
<dbReference type="GO" id="GO:0016413">
    <property type="term" value="F:O-acetyltransferase activity"/>
    <property type="evidence" value="ECO:0007669"/>
    <property type="project" value="InterPro"/>
</dbReference>
<comment type="subcellular location">
    <subcellularLocation>
        <location evidence="1">Membrane</location>
        <topology evidence="1">Single-pass membrane protein</topology>
    </subcellularLocation>
</comment>
<protein>
    <submittedName>
        <fullName evidence="9">PMR5 N-terminal domain, PC-Esterase</fullName>
    </submittedName>
</protein>
<gene>
    <name evidence="9" type="ORF">CTI12_AA482730</name>
</gene>
<dbReference type="Pfam" id="PF13839">
    <property type="entry name" value="PC-Esterase"/>
    <property type="match status" value="1"/>
</dbReference>
<dbReference type="InterPro" id="IPR029962">
    <property type="entry name" value="TBL"/>
</dbReference>
<dbReference type="EMBL" id="PKPP01008985">
    <property type="protein sequence ID" value="PWA49321.1"/>
    <property type="molecule type" value="Genomic_DNA"/>
</dbReference>
<dbReference type="GO" id="GO:0016020">
    <property type="term" value="C:membrane"/>
    <property type="evidence" value="ECO:0007669"/>
    <property type="project" value="UniProtKB-SubCell"/>
</dbReference>
<feature type="domain" description="Trichome birefringence-like N-terminal" evidence="8">
    <location>
        <begin position="81"/>
        <end position="134"/>
    </location>
</feature>
<keyword evidence="5" id="KW-1133">Transmembrane helix</keyword>
<dbReference type="InterPro" id="IPR025846">
    <property type="entry name" value="TBL_N"/>
</dbReference>
<feature type="domain" description="Trichome birefringence-like C-terminal" evidence="7">
    <location>
        <begin position="135"/>
        <end position="420"/>
    </location>
</feature>
<keyword evidence="6" id="KW-0472">Membrane</keyword>
<dbReference type="InterPro" id="IPR026057">
    <property type="entry name" value="TBL_C"/>
</dbReference>
<accession>A0A2U1LK27</accession>
<evidence type="ECO:0000256" key="3">
    <source>
        <dbReference type="ARBA" id="ARBA00022692"/>
    </source>
</evidence>
<evidence type="ECO:0000256" key="6">
    <source>
        <dbReference type="ARBA" id="ARBA00023136"/>
    </source>
</evidence>
<keyword evidence="3" id="KW-0812">Transmembrane</keyword>
<evidence type="ECO:0000259" key="7">
    <source>
        <dbReference type="Pfam" id="PF13839"/>
    </source>
</evidence>
<dbReference type="OrthoDB" id="630188at2759"/>
<dbReference type="AlphaFoldDB" id="A0A2U1LK27"/>
<evidence type="ECO:0000256" key="4">
    <source>
        <dbReference type="ARBA" id="ARBA00022968"/>
    </source>
</evidence>
<dbReference type="PANTHER" id="PTHR32285">
    <property type="entry name" value="PROTEIN TRICHOME BIREFRINGENCE-LIKE 9-RELATED"/>
    <property type="match status" value="1"/>
</dbReference>
<dbReference type="Proteomes" id="UP000245207">
    <property type="component" value="Unassembled WGS sequence"/>
</dbReference>
<evidence type="ECO:0000259" key="8">
    <source>
        <dbReference type="Pfam" id="PF14416"/>
    </source>
</evidence>
<evidence type="ECO:0000256" key="2">
    <source>
        <dbReference type="ARBA" id="ARBA00007727"/>
    </source>
</evidence>
<proteinExistence type="inferred from homology"/>
<comment type="caution">
    <text evidence="9">The sequence shown here is derived from an EMBL/GenBank/DDBJ whole genome shotgun (WGS) entry which is preliminary data.</text>
</comment>
<comment type="similarity">
    <text evidence="2">Belongs to the PC-esterase family. TBL subfamily.</text>
</comment>
<dbReference type="Pfam" id="PF14416">
    <property type="entry name" value="PMR5N"/>
    <property type="match status" value="1"/>
</dbReference>
<organism evidence="9 10">
    <name type="scientific">Artemisia annua</name>
    <name type="common">Sweet wormwood</name>
    <dbReference type="NCBI Taxonomy" id="35608"/>
    <lineage>
        <taxon>Eukaryota</taxon>
        <taxon>Viridiplantae</taxon>
        <taxon>Streptophyta</taxon>
        <taxon>Embryophyta</taxon>
        <taxon>Tracheophyta</taxon>
        <taxon>Spermatophyta</taxon>
        <taxon>Magnoliopsida</taxon>
        <taxon>eudicotyledons</taxon>
        <taxon>Gunneridae</taxon>
        <taxon>Pentapetalae</taxon>
        <taxon>asterids</taxon>
        <taxon>campanulids</taxon>
        <taxon>Asterales</taxon>
        <taxon>Asteraceae</taxon>
        <taxon>Asteroideae</taxon>
        <taxon>Anthemideae</taxon>
        <taxon>Artemisiinae</taxon>
        <taxon>Artemisia</taxon>
    </lineage>
</organism>